<protein>
    <submittedName>
        <fullName evidence="3">Transcriptional regulator, BadM/Rrf2 family</fullName>
    </submittedName>
</protein>
<dbReference type="SUPFAM" id="SSF46785">
    <property type="entry name" value="Winged helix' DNA-binding domain"/>
    <property type="match status" value="1"/>
</dbReference>
<proteinExistence type="predicted"/>
<dbReference type="AlphaFoldDB" id="A0A1M5T9W1"/>
<dbReference type="Pfam" id="PF02082">
    <property type="entry name" value="Rrf2"/>
    <property type="match status" value="1"/>
</dbReference>
<keyword evidence="4" id="KW-1185">Reference proteome</keyword>
<dbReference type="Gene3D" id="1.10.10.10">
    <property type="entry name" value="Winged helix-like DNA-binding domain superfamily/Winged helix DNA-binding domain"/>
    <property type="match status" value="1"/>
</dbReference>
<evidence type="ECO:0000256" key="2">
    <source>
        <dbReference type="SAM" id="Phobius"/>
    </source>
</evidence>
<dbReference type="GO" id="GO:0003700">
    <property type="term" value="F:DNA-binding transcription factor activity"/>
    <property type="evidence" value="ECO:0007669"/>
    <property type="project" value="TreeGrafter"/>
</dbReference>
<dbReference type="Proteomes" id="UP000184047">
    <property type="component" value="Unassembled WGS sequence"/>
</dbReference>
<evidence type="ECO:0000256" key="1">
    <source>
        <dbReference type="ARBA" id="ARBA00023125"/>
    </source>
</evidence>
<accession>A0A1M5T9W1</accession>
<organism evidence="3 4">
    <name type="scientific">Chryseobacterium oranimense</name>
    <dbReference type="NCBI Taxonomy" id="421058"/>
    <lineage>
        <taxon>Bacteria</taxon>
        <taxon>Pseudomonadati</taxon>
        <taxon>Bacteroidota</taxon>
        <taxon>Flavobacteriia</taxon>
        <taxon>Flavobacteriales</taxon>
        <taxon>Weeksellaceae</taxon>
        <taxon>Chryseobacterium group</taxon>
        <taxon>Chryseobacterium</taxon>
    </lineage>
</organism>
<feature type="transmembrane region" description="Helical" evidence="2">
    <location>
        <begin position="12"/>
        <end position="36"/>
    </location>
</feature>
<dbReference type="GO" id="GO:0003677">
    <property type="term" value="F:DNA binding"/>
    <property type="evidence" value="ECO:0007669"/>
    <property type="project" value="UniProtKB-KW"/>
</dbReference>
<dbReference type="EMBL" id="FQWT01000004">
    <property type="protein sequence ID" value="SHH47488.1"/>
    <property type="molecule type" value="Genomic_DNA"/>
</dbReference>
<keyword evidence="2" id="KW-0812">Transmembrane</keyword>
<dbReference type="eggNOG" id="COG1959">
    <property type="taxonomic scope" value="Bacteria"/>
</dbReference>
<dbReference type="NCBIfam" id="TIGR00738">
    <property type="entry name" value="rrf2_super"/>
    <property type="match status" value="1"/>
</dbReference>
<sequence length="169" mass="19331">MYRNQLTNLIFSLLHFHLINMHLYNSNYFLIFAVMLSKKSQYAFKALSYLVEKRNDGPVLISEIAEHKKIPLKFLENILLELKKADILDSKKGKGGGYFLKGNPETVKLAKIIRLVNGPIAMLPCVSLNFYEKCEDCNEDHCGLHDVLIEVRDASLNILESKTLMDLVD</sequence>
<reference evidence="4" key="1">
    <citation type="submission" date="2016-11" db="EMBL/GenBank/DDBJ databases">
        <authorList>
            <person name="Varghese N."/>
            <person name="Submissions S."/>
        </authorList>
    </citation>
    <scope>NUCLEOTIDE SEQUENCE [LARGE SCALE GENOMIC DNA]</scope>
    <source>
        <strain evidence="4">DSM 19055</strain>
    </source>
</reference>
<dbReference type="PANTHER" id="PTHR33221:SF5">
    <property type="entry name" value="HTH-TYPE TRANSCRIPTIONAL REGULATOR ISCR"/>
    <property type="match status" value="1"/>
</dbReference>
<name>A0A1M5T9W1_9FLAO</name>
<keyword evidence="1" id="KW-0238">DNA-binding</keyword>
<evidence type="ECO:0000313" key="4">
    <source>
        <dbReference type="Proteomes" id="UP000184047"/>
    </source>
</evidence>
<keyword evidence="2" id="KW-1133">Transmembrane helix</keyword>
<dbReference type="PROSITE" id="PS51197">
    <property type="entry name" value="HTH_RRF2_2"/>
    <property type="match status" value="1"/>
</dbReference>
<dbReference type="STRING" id="421058.SAMN05421866_2891"/>
<dbReference type="PANTHER" id="PTHR33221">
    <property type="entry name" value="WINGED HELIX-TURN-HELIX TRANSCRIPTIONAL REGULATOR, RRF2 FAMILY"/>
    <property type="match status" value="1"/>
</dbReference>
<gene>
    <name evidence="3" type="ORF">SAMN05421866_2891</name>
</gene>
<dbReference type="InterPro" id="IPR036390">
    <property type="entry name" value="WH_DNA-bd_sf"/>
</dbReference>
<keyword evidence="2" id="KW-0472">Membrane</keyword>
<dbReference type="InterPro" id="IPR000944">
    <property type="entry name" value="Tscrpt_reg_Rrf2"/>
</dbReference>
<dbReference type="GO" id="GO:0005829">
    <property type="term" value="C:cytosol"/>
    <property type="evidence" value="ECO:0007669"/>
    <property type="project" value="TreeGrafter"/>
</dbReference>
<dbReference type="InterPro" id="IPR036388">
    <property type="entry name" value="WH-like_DNA-bd_sf"/>
</dbReference>
<evidence type="ECO:0000313" key="3">
    <source>
        <dbReference type="EMBL" id="SHH47488.1"/>
    </source>
</evidence>